<dbReference type="InterPro" id="IPR013154">
    <property type="entry name" value="ADH-like_N"/>
</dbReference>
<protein>
    <submittedName>
        <fullName evidence="4">Alcohol dehydrogenase</fullName>
    </submittedName>
</protein>
<evidence type="ECO:0000259" key="3">
    <source>
        <dbReference type="SMART" id="SM00829"/>
    </source>
</evidence>
<organism evidence="4 5">
    <name type="scientific">Burkholderia territorii</name>
    <dbReference type="NCBI Taxonomy" id="1503055"/>
    <lineage>
        <taxon>Bacteria</taxon>
        <taxon>Pseudomonadati</taxon>
        <taxon>Pseudomonadota</taxon>
        <taxon>Betaproteobacteria</taxon>
        <taxon>Burkholderiales</taxon>
        <taxon>Burkholderiaceae</taxon>
        <taxon>Burkholderia</taxon>
        <taxon>Burkholderia cepacia complex</taxon>
    </lineage>
</organism>
<reference evidence="4 5" key="1">
    <citation type="submission" date="2015-11" db="EMBL/GenBank/DDBJ databases">
        <title>Expanding the genomic diversity of Burkholderia species for the development of highly accurate diagnostics.</title>
        <authorList>
            <person name="Sahl J."/>
            <person name="Keim P."/>
            <person name="Wagner D."/>
        </authorList>
    </citation>
    <scope>NUCLEOTIDE SEQUENCE [LARGE SCALE GENOMIC DNA]</scope>
    <source>
        <strain evidence="4 5">MSMB1301WGS</strain>
    </source>
</reference>
<feature type="domain" description="Enoyl reductase (ER)" evidence="3">
    <location>
        <begin position="10"/>
        <end position="326"/>
    </location>
</feature>
<dbReference type="GO" id="GO:0016651">
    <property type="term" value="F:oxidoreductase activity, acting on NAD(P)H"/>
    <property type="evidence" value="ECO:0007669"/>
    <property type="project" value="TreeGrafter"/>
</dbReference>
<dbReference type="InterPro" id="IPR011032">
    <property type="entry name" value="GroES-like_sf"/>
</dbReference>
<name>A0A106DIV0_9BURK</name>
<dbReference type="SMART" id="SM00829">
    <property type="entry name" value="PKS_ER"/>
    <property type="match status" value="1"/>
</dbReference>
<keyword evidence="2" id="KW-0560">Oxidoreductase</keyword>
<keyword evidence="1" id="KW-0521">NADP</keyword>
<keyword evidence="5" id="KW-1185">Reference proteome</keyword>
<comment type="caution">
    <text evidence="4">The sequence shown here is derived from an EMBL/GenBank/DDBJ whole genome shotgun (WGS) entry which is preliminary data.</text>
</comment>
<sequence length="328" mass="34606">MKAYVIERFGGPDVLQLRDIPIRNPGDDEVRIRVRAFGLNRAETYLRSGNLGPLGDQPRVPGIEAVGEVLHDPAGQFRTGQAVATAMGGLQFTRPGSYAEEVIVPRGNVVAVPDTALSWEELAALPQAYVTAVGALDRMLAIRAGQALLVRGGTSSVGLAAIAYAKYRGLTVVATSRAEAHLQRMRDVGADLALVDDGQIASAVRNAVPSGVDAVLEAVGASTLGDSLRTLRPFGTASVVGVHGGAQLEHFHPMRDLPDGARLGFFSSGMFGTAALPASAVPLPEIARATAEGRMPSLRTHTFDFDELRRAHCLMESNRALGKIVVSV</sequence>
<evidence type="ECO:0000256" key="1">
    <source>
        <dbReference type="ARBA" id="ARBA00022857"/>
    </source>
</evidence>
<proteinExistence type="predicted"/>
<dbReference type="PANTHER" id="PTHR48106">
    <property type="entry name" value="QUINONE OXIDOREDUCTASE PIG3-RELATED"/>
    <property type="match status" value="1"/>
</dbReference>
<dbReference type="RefSeq" id="WP_060109598.1">
    <property type="nucleotide sequence ID" value="NZ_LPEQ01000137.1"/>
</dbReference>
<dbReference type="InterPro" id="IPR020843">
    <property type="entry name" value="ER"/>
</dbReference>
<dbReference type="Gene3D" id="3.90.180.10">
    <property type="entry name" value="Medium-chain alcohol dehydrogenases, catalytic domain"/>
    <property type="match status" value="1"/>
</dbReference>
<dbReference type="SUPFAM" id="SSF51735">
    <property type="entry name" value="NAD(P)-binding Rossmann-fold domains"/>
    <property type="match status" value="1"/>
</dbReference>
<evidence type="ECO:0000313" key="5">
    <source>
        <dbReference type="Proteomes" id="UP000062317"/>
    </source>
</evidence>
<dbReference type="Pfam" id="PF08240">
    <property type="entry name" value="ADH_N"/>
    <property type="match status" value="1"/>
</dbReference>
<gene>
    <name evidence="4" type="ORF">WT27_16775</name>
</gene>
<dbReference type="GO" id="GO:0070402">
    <property type="term" value="F:NADPH binding"/>
    <property type="evidence" value="ECO:0007669"/>
    <property type="project" value="TreeGrafter"/>
</dbReference>
<dbReference type="EMBL" id="LPEQ01000137">
    <property type="protein sequence ID" value="KVV38075.1"/>
    <property type="molecule type" value="Genomic_DNA"/>
</dbReference>
<dbReference type="InterPro" id="IPR013149">
    <property type="entry name" value="ADH-like_C"/>
</dbReference>
<dbReference type="Proteomes" id="UP000062317">
    <property type="component" value="Unassembled WGS sequence"/>
</dbReference>
<dbReference type="AlphaFoldDB" id="A0A106DIV0"/>
<dbReference type="PANTHER" id="PTHR48106:SF18">
    <property type="entry name" value="QUINONE OXIDOREDUCTASE PIG3"/>
    <property type="match status" value="1"/>
</dbReference>
<dbReference type="SUPFAM" id="SSF50129">
    <property type="entry name" value="GroES-like"/>
    <property type="match status" value="1"/>
</dbReference>
<dbReference type="Pfam" id="PF00107">
    <property type="entry name" value="ADH_zinc_N"/>
    <property type="match status" value="1"/>
</dbReference>
<dbReference type="Gene3D" id="3.40.50.720">
    <property type="entry name" value="NAD(P)-binding Rossmann-like Domain"/>
    <property type="match status" value="1"/>
</dbReference>
<accession>A0A106DIV0</accession>
<dbReference type="InterPro" id="IPR036291">
    <property type="entry name" value="NAD(P)-bd_dom_sf"/>
</dbReference>
<evidence type="ECO:0000256" key="2">
    <source>
        <dbReference type="ARBA" id="ARBA00023002"/>
    </source>
</evidence>
<evidence type="ECO:0000313" key="4">
    <source>
        <dbReference type="EMBL" id="KVV38075.1"/>
    </source>
</evidence>